<gene>
    <name evidence="1" type="ORF">Tcan_00711</name>
</gene>
<protein>
    <submittedName>
        <fullName evidence="1">Uncharacterized protein</fullName>
    </submittedName>
</protein>
<dbReference type="AlphaFoldDB" id="A0A0B2UX00"/>
<sequence>MPTCADVVLVIRSNHRLSSVGLYQRNDEKNSLFGVKAKQWRKAYDRKFNRSVISHDADMEGSLGNALGQQEGCDRSVGKAAKQVTLNALSAVYFANHVTAPVSQQTIVSKTIHKITILCSA</sequence>
<keyword evidence="2" id="KW-1185">Reference proteome</keyword>
<accession>A0A0B2UX00</accession>
<feature type="non-terminal residue" evidence="1">
    <location>
        <position position="121"/>
    </location>
</feature>
<comment type="caution">
    <text evidence="1">The sequence shown here is derived from an EMBL/GenBank/DDBJ whole genome shotgun (WGS) entry which is preliminary data.</text>
</comment>
<organism evidence="1 2">
    <name type="scientific">Toxocara canis</name>
    <name type="common">Canine roundworm</name>
    <dbReference type="NCBI Taxonomy" id="6265"/>
    <lineage>
        <taxon>Eukaryota</taxon>
        <taxon>Metazoa</taxon>
        <taxon>Ecdysozoa</taxon>
        <taxon>Nematoda</taxon>
        <taxon>Chromadorea</taxon>
        <taxon>Rhabditida</taxon>
        <taxon>Spirurina</taxon>
        <taxon>Ascaridomorpha</taxon>
        <taxon>Ascaridoidea</taxon>
        <taxon>Toxocaridae</taxon>
        <taxon>Toxocara</taxon>
    </lineage>
</organism>
<evidence type="ECO:0000313" key="1">
    <source>
        <dbReference type="EMBL" id="KHN75591.1"/>
    </source>
</evidence>
<dbReference type="Proteomes" id="UP000031036">
    <property type="component" value="Unassembled WGS sequence"/>
</dbReference>
<evidence type="ECO:0000313" key="2">
    <source>
        <dbReference type="Proteomes" id="UP000031036"/>
    </source>
</evidence>
<name>A0A0B2UX00_TOXCA</name>
<proteinExistence type="predicted"/>
<dbReference type="EMBL" id="JPKZ01002654">
    <property type="protein sequence ID" value="KHN75591.1"/>
    <property type="molecule type" value="Genomic_DNA"/>
</dbReference>
<reference evidence="1 2" key="1">
    <citation type="submission" date="2014-11" db="EMBL/GenBank/DDBJ databases">
        <title>Genetic blueprint of the zoonotic pathogen Toxocara canis.</title>
        <authorList>
            <person name="Zhu X.-Q."/>
            <person name="Korhonen P.K."/>
            <person name="Cai H."/>
            <person name="Young N.D."/>
            <person name="Nejsum P."/>
            <person name="von Samson-Himmelstjerna G."/>
            <person name="Boag P.R."/>
            <person name="Tan P."/>
            <person name="Li Q."/>
            <person name="Min J."/>
            <person name="Yang Y."/>
            <person name="Wang X."/>
            <person name="Fang X."/>
            <person name="Hall R.S."/>
            <person name="Hofmann A."/>
            <person name="Sternberg P.W."/>
            <person name="Jex A.R."/>
            <person name="Gasser R.B."/>
        </authorList>
    </citation>
    <scope>NUCLEOTIDE SEQUENCE [LARGE SCALE GENOMIC DNA]</scope>
    <source>
        <strain evidence="1">PN_DK_2014</strain>
    </source>
</reference>